<dbReference type="Proteomes" id="UP000008810">
    <property type="component" value="Chromosome 1"/>
</dbReference>
<dbReference type="EnsemblPlants" id="PNT73899">
    <property type="protein sequence ID" value="PNT73899"/>
    <property type="gene ID" value="BRADI_1g03954v3"/>
</dbReference>
<dbReference type="EnsemblPlants" id="PNT73901">
    <property type="protein sequence ID" value="PNT73901"/>
    <property type="gene ID" value="BRADI_1g03954v3"/>
</dbReference>
<dbReference type="Gramene" id="PNT73900">
    <property type="protein sequence ID" value="PNT73900"/>
    <property type="gene ID" value="BRADI_1g03954v3"/>
</dbReference>
<accession>A0A2K2DHZ3</accession>
<feature type="region of interest" description="Disordered" evidence="1">
    <location>
        <begin position="1"/>
        <end position="25"/>
    </location>
</feature>
<dbReference type="InParanoid" id="A0A2K2DHZ3"/>
<feature type="region of interest" description="Disordered" evidence="1">
    <location>
        <begin position="39"/>
        <end position="114"/>
    </location>
</feature>
<feature type="compositionally biased region" description="Low complexity" evidence="1">
    <location>
        <begin position="97"/>
        <end position="114"/>
    </location>
</feature>
<dbReference type="Gramene" id="PNT73901">
    <property type="protein sequence ID" value="PNT73901"/>
    <property type="gene ID" value="BRADI_1g03954v3"/>
</dbReference>
<dbReference type="EMBL" id="CM000880">
    <property type="protein sequence ID" value="PNT73900.1"/>
    <property type="molecule type" value="Genomic_DNA"/>
</dbReference>
<organism evidence="2">
    <name type="scientific">Brachypodium distachyon</name>
    <name type="common">Purple false brome</name>
    <name type="synonym">Trachynia distachya</name>
    <dbReference type="NCBI Taxonomy" id="15368"/>
    <lineage>
        <taxon>Eukaryota</taxon>
        <taxon>Viridiplantae</taxon>
        <taxon>Streptophyta</taxon>
        <taxon>Embryophyta</taxon>
        <taxon>Tracheophyta</taxon>
        <taxon>Spermatophyta</taxon>
        <taxon>Magnoliopsida</taxon>
        <taxon>Liliopsida</taxon>
        <taxon>Poales</taxon>
        <taxon>Poaceae</taxon>
        <taxon>BOP clade</taxon>
        <taxon>Pooideae</taxon>
        <taxon>Stipodae</taxon>
        <taxon>Brachypodieae</taxon>
        <taxon>Brachypodium</taxon>
    </lineage>
</organism>
<dbReference type="EnsemblPlants" id="PNT73900">
    <property type="protein sequence ID" value="PNT73900"/>
    <property type="gene ID" value="BRADI_1g03954v3"/>
</dbReference>
<reference evidence="3" key="3">
    <citation type="submission" date="2018-08" db="UniProtKB">
        <authorList>
            <consortium name="EnsemblPlants"/>
        </authorList>
    </citation>
    <scope>IDENTIFICATION</scope>
    <source>
        <strain evidence="3">cv. Bd21</strain>
    </source>
</reference>
<evidence type="ECO:0000313" key="2">
    <source>
        <dbReference type="EMBL" id="PNT73901.1"/>
    </source>
</evidence>
<dbReference type="AlphaFoldDB" id="A0A2K2DHZ3"/>
<reference evidence="2 3" key="1">
    <citation type="journal article" date="2010" name="Nature">
        <title>Genome sequencing and analysis of the model grass Brachypodium distachyon.</title>
        <authorList>
            <consortium name="International Brachypodium Initiative"/>
        </authorList>
    </citation>
    <scope>NUCLEOTIDE SEQUENCE [LARGE SCALE GENOMIC DNA]</scope>
    <source>
        <strain evidence="2 3">Bd21</strain>
    </source>
</reference>
<reference evidence="2" key="2">
    <citation type="submission" date="2017-06" db="EMBL/GenBank/DDBJ databases">
        <title>WGS assembly of Brachypodium distachyon.</title>
        <authorList>
            <consortium name="The International Brachypodium Initiative"/>
            <person name="Lucas S."/>
            <person name="Harmon-Smith M."/>
            <person name="Lail K."/>
            <person name="Tice H."/>
            <person name="Grimwood J."/>
            <person name="Bruce D."/>
            <person name="Barry K."/>
            <person name="Shu S."/>
            <person name="Lindquist E."/>
            <person name="Wang M."/>
            <person name="Pitluck S."/>
            <person name="Vogel J.P."/>
            <person name="Garvin D.F."/>
            <person name="Mockler T.C."/>
            <person name="Schmutz J."/>
            <person name="Rokhsar D."/>
            <person name="Bevan M.W."/>
        </authorList>
    </citation>
    <scope>NUCLEOTIDE SEQUENCE</scope>
    <source>
        <strain evidence="2">Bd21</strain>
    </source>
</reference>
<dbReference type="EMBL" id="CM000880">
    <property type="protein sequence ID" value="PNT73901.1"/>
    <property type="molecule type" value="Genomic_DNA"/>
</dbReference>
<sequence length="114" mass="12263">GPRISCLPPSPARPPSAQFFTPPIDLSSIPENYIIDRRKIEPRSTGPPHPSAPHCQRRRAPYFAASVNPGLCRRRRTRPVKPPAIHTPSPRTPLPTSPSVVASAAAQPAPVALS</sequence>
<evidence type="ECO:0000256" key="1">
    <source>
        <dbReference type="SAM" id="MobiDB-lite"/>
    </source>
</evidence>
<evidence type="ECO:0000313" key="4">
    <source>
        <dbReference type="Proteomes" id="UP000008810"/>
    </source>
</evidence>
<dbReference type="Gramene" id="PNT73899">
    <property type="protein sequence ID" value="PNT73899"/>
    <property type="gene ID" value="BRADI_1g03954v3"/>
</dbReference>
<dbReference type="EMBL" id="CM000880">
    <property type="protein sequence ID" value="PNT73899.1"/>
    <property type="molecule type" value="Genomic_DNA"/>
</dbReference>
<dbReference type="ExpressionAtlas" id="A0A2K2DHZ3">
    <property type="expression patterns" value="baseline"/>
</dbReference>
<evidence type="ECO:0000313" key="3">
    <source>
        <dbReference type="EnsemblPlants" id="PNT73899"/>
    </source>
</evidence>
<keyword evidence="4" id="KW-1185">Reference proteome</keyword>
<protein>
    <submittedName>
        <fullName evidence="2 3">Uncharacterized protein</fullName>
    </submittedName>
</protein>
<feature type="non-terminal residue" evidence="2">
    <location>
        <position position="1"/>
    </location>
</feature>
<gene>
    <name evidence="2" type="ORF">BRADI_1g03954v3</name>
</gene>
<name>A0A2K2DHZ3_BRADI</name>
<proteinExistence type="predicted"/>